<name>A0ABD3R455_9STRA</name>
<dbReference type="SUPFAM" id="SSF55120">
    <property type="entry name" value="Pseudouridine synthase"/>
    <property type="match status" value="1"/>
</dbReference>
<dbReference type="InterPro" id="IPR050188">
    <property type="entry name" value="RluA_PseudoU_synthase"/>
</dbReference>
<dbReference type="PANTHER" id="PTHR21600">
    <property type="entry name" value="MITOCHONDRIAL RNA PSEUDOURIDINE SYNTHASE"/>
    <property type="match status" value="1"/>
</dbReference>
<dbReference type="PROSITE" id="PS01129">
    <property type="entry name" value="PSI_RLU"/>
    <property type="match status" value="1"/>
</dbReference>
<dbReference type="InterPro" id="IPR006224">
    <property type="entry name" value="PsdUridine_synth_RluA-like_CS"/>
</dbReference>
<proteinExistence type="inferred from homology"/>
<accession>A0ABD3R455</accession>
<comment type="similarity">
    <text evidence="1">Belongs to the pseudouridine synthase RluA family.</text>
</comment>
<feature type="region of interest" description="Disordered" evidence="2">
    <location>
        <begin position="143"/>
        <end position="171"/>
    </location>
</feature>
<evidence type="ECO:0000259" key="3">
    <source>
        <dbReference type="Pfam" id="PF00849"/>
    </source>
</evidence>
<dbReference type="AlphaFoldDB" id="A0ABD3R455"/>
<evidence type="ECO:0000256" key="2">
    <source>
        <dbReference type="SAM" id="MobiDB-lite"/>
    </source>
</evidence>
<gene>
    <name evidence="4" type="ORF">ACHAXA_000327</name>
</gene>
<evidence type="ECO:0000256" key="1">
    <source>
        <dbReference type="ARBA" id="ARBA00010876"/>
    </source>
</evidence>
<dbReference type="EMBL" id="JALLPB020000585">
    <property type="protein sequence ID" value="KAL3807774.1"/>
    <property type="molecule type" value="Genomic_DNA"/>
</dbReference>
<sequence length="350" mass="38735">MRRVKANDRASNTNVNVVDHLRVVYVDEHVVVIDKPSGILCVPGVNKNRSMLDLVYESYGRGHDDAGGGDGASSSLFLPRDSMIVHRLDMDTSGIVIFARDRISMSMLHGAFRDRTGDGVRKAYEALLVGWLDIDRWMERATRTGRNDDDGDDASDSVDDGGGWSDMPEWTTDASCPLGGGEICLPLQRDHKHPPFMRVSTPESECEARMAVRDLNNAGYSKLIAKRPKPSTTRFRILSHESWMGHPVTRVELMPITGRTHQLRVHCAAMGHPILGDPAYGLYGEAHPNGGFGDDDMRASSPTCASFELRGAIEDAVRDNGRTMCLHARRLTLRHPTTNEIVTFEAHPSF</sequence>
<organism evidence="4 5">
    <name type="scientific">Cyclostephanos tholiformis</name>
    <dbReference type="NCBI Taxonomy" id="382380"/>
    <lineage>
        <taxon>Eukaryota</taxon>
        <taxon>Sar</taxon>
        <taxon>Stramenopiles</taxon>
        <taxon>Ochrophyta</taxon>
        <taxon>Bacillariophyta</taxon>
        <taxon>Coscinodiscophyceae</taxon>
        <taxon>Thalassiosirophycidae</taxon>
        <taxon>Stephanodiscales</taxon>
        <taxon>Stephanodiscaceae</taxon>
        <taxon>Cyclostephanos</taxon>
    </lineage>
</organism>
<dbReference type="Proteomes" id="UP001530377">
    <property type="component" value="Unassembled WGS sequence"/>
</dbReference>
<dbReference type="CDD" id="cd02869">
    <property type="entry name" value="PseudoU_synth_RluA_like"/>
    <property type="match status" value="1"/>
</dbReference>
<dbReference type="GO" id="GO:0009982">
    <property type="term" value="F:pseudouridine synthase activity"/>
    <property type="evidence" value="ECO:0007669"/>
    <property type="project" value="UniProtKB-ARBA"/>
</dbReference>
<protein>
    <recommendedName>
        <fullName evidence="3">Pseudouridine synthase RsuA/RluA-like domain-containing protein</fullName>
    </recommendedName>
</protein>
<feature type="compositionally biased region" description="Acidic residues" evidence="2">
    <location>
        <begin position="149"/>
        <end position="159"/>
    </location>
</feature>
<dbReference type="InterPro" id="IPR020103">
    <property type="entry name" value="PsdUridine_synth_cat_dom_sf"/>
</dbReference>
<feature type="domain" description="Pseudouridine synthase RsuA/RluA-like" evidence="3">
    <location>
        <begin position="29"/>
        <end position="269"/>
    </location>
</feature>
<dbReference type="Gene3D" id="3.30.2350.10">
    <property type="entry name" value="Pseudouridine synthase"/>
    <property type="match status" value="1"/>
</dbReference>
<dbReference type="PANTHER" id="PTHR21600:SF87">
    <property type="entry name" value="RNA PSEUDOURIDYLATE SYNTHASE DOMAIN-CONTAINING PROTEIN 1"/>
    <property type="match status" value="1"/>
</dbReference>
<dbReference type="Pfam" id="PF00849">
    <property type="entry name" value="PseudoU_synth_2"/>
    <property type="match status" value="1"/>
</dbReference>
<dbReference type="InterPro" id="IPR006145">
    <property type="entry name" value="PsdUridine_synth_RsuA/RluA"/>
</dbReference>
<evidence type="ECO:0000313" key="4">
    <source>
        <dbReference type="EMBL" id="KAL3807774.1"/>
    </source>
</evidence>
<evidence type="ECO:0000313" key="5">
    <source>
        <dbReference type="Proteomes" id="UP001530377"/>
    </source>
</evidence>
<keyword evidence="5" id="KW-1185">Reference proteome</keyword>
<reference evidence="4 5" key="1">
    <citation type="submission" date="2024-10" db="EMBL/GenBank/DDBJ databases">
        <title>Updated reference genomes for cyclostephanoid diatoms.</title>
        <authorList>
            <person name="Roberts W.R."/>
            <person name="Alverson A.J."/>
        </authorList>
    </citation>
    <scope>NUCLEOTIDE SEQUENCE [LARGE SCALE GENOMIC DNA]</scope>
    <source>
        <strain evidence="4 5">AJA228-03</strain>
    </source>
</reference>
<comment type="caution">
    <text evidence="4">The sequence shown here is derived from an EMBL/GenBank/DDBJ whole genome shotgun (WGS) entry which is preliminary data.</text>
</comment>